<dbReference type="InterPro" id="IPR018200">
    <property type="entry name" value="USP_CS"/>
</dbReference>
<evidence type="ECO:0000259" key="9">
    <source>
        <dbReference type="PROSITE" id="PS50235"/>
    </source>
</evidence>
<evidence type="ECO:0000256" key="4">
    <source>
        <dbReference type="ARBA" id="ARBA00022771"/>
    </source>
</evidence>
<dbReference type="SMART" id="SM00494">
    <property type="entry name" value="ChtBD2"/>
    <property type="match status" value="1"/>
</dbReference>
<evidence type="ECO:0000256" key="5">
    <source>
        <dbReference type="ARBA" id="ARBA00022833"/>
    </source>
</evidence>
<dbReference type="OrthoDB" id="5914859at2759"/>
<dbReference type="Pfam" id="PF02148">
    <property type="entry name" value="zf-UBP"/>
    <property type="match status" value="1"/>
</dbReference>
<keyword evidence="8" id="KW-1133">Transmembrane helix</keyword>
<keyword evidence="4 6" id="KW-0863">Zinc-finger</keyword>
<dbReference type="InterPro" id="IPR036508">
    <property type="entry name" value="Chitin-bd_dom_sf"/>
</dbReference>
<feature type="domain" description="Chitin-binding type-2" evidence="11">
    <location>
        <begin position="462"/>
        <end position="519"/>
    </location>
</feature>
<dbReference type="InterPro" id="IPR028889">
    <property type="entry name" value="USP"/>
</dbReference>
<reference evidence="13" key="1">
    <citation type="submission" date="2017-10" db="EMBL/GenBank/DDBJ databases">
        <title>Rapid genome shrinkage in a self-fertile nematode reveals novel sperm competition proteins.</title>
        <authorList>
            <person name="Yin D."/>
            <person name="Schwarz E.M."/>
            <person name="Thomas C.G."/>
            <person name="Felde R.L."/>
            <person name="Korf I.F."/>
            <person name="Cutter A.D."/>
            <person name="Schartner C.M."/>
            <person name="Ralston E.J."/>
            <person name="Meyer B.J."/>
            <person name="Haag E.S."/>
        </authorList>
    </citation>
    <scope>NUCLEOTIDE SEQUENCE [LARGE SCALE GENOMIC DNA]</scope>
    <source>
        <strain evidence="13">JU1422</strain>
    </source>
</reference>
<dbReference type="GO" id="GO:0016579">
    <property type="term" value="P:protein deubiquitination"/>
    <property type="evidence" value="ECO:0007669"/>
    <property type="project" value="InterPro"/>
</dbReference>
<dbReference type="InterPro" id="IPR038765">
    <property type="entry name" value="Papain-like_cys_pep_sf"/>
</dbReference>
<dbReference type="InterPro" id="IPR001394">
    <property type="entry name" value="Peptidase_C19_UCH"/>
</dbReference>
<dbReference type="GO" id="GO:0008270">
    <property type="term" value="F:zinc ion binding"/>
    <property type="evidence" value="ECO:0007669"/>
    <property type="project" value="UniProtKB-KW"/>
</dbReference>
<keyword evidence="13" id="KW-1185">Reference proteome</keyword>
<dbReference type="InterPro" id="IPR013083">
    <property type="entry name" value="Znf_RING/FYVE/PHD"/>
</dbReference>
<evidence type="ECO:0000256" key="1">
    <source>
        <dbReference type="ARBA" id="ARBA00000707"/>
    </source>
</evidence>
<dbReference type="InterPro" id="IPR001607">
    <property type="entry name" value="Znf_UBP"/>
</dbReference>
<organism evidence="12 13">
    <name type="scientific">Caenorhabditis nigoni</name>
    <dbReference type="NCBI Taxonomy" id="1611254"/>
    <lineage>
        <taxon>Eukaryota</taxon>
        <taxon>Metazoa</taxon>
        <taxon>Ecdysozoa</taxon>
        <taxon>Nematoda</taxon>
        <taxon>Chromadorea</taxon>
        <taxon>Rhabditida</taxon>
        <taxon>Rhabditina</taxon>
        <taxon>Rhabditomorpha</taxon>
        <taxon>Rhabditoidea</taxon>
        <taxon>Rhabditidae</taxon>
        <taxon>Peloderinae</taxon>
        <taxon>Caenorhabditis</taxon>
    </lineage>
</organism>
<sequence length="583" mass="66112">MFPGETDDDASIRCGRSQFLANGEKTRGNGHMQDYFNATRFPLVVKLGTISSNLESIDVFSYDEDDAVIDPNFVKHLMHFGLDPEKMEKTVKSTLEMELDMNEKWEWAHCTEDGAMLKPIFGTGYTGLINTGSSCYMNSVLQALIQVDSFRKRYSDQALQTMLNFPFEMLHNNFNAQFAKVIHAMLSGDYSSEADFTHNHIKPLQFKRVAAGSHPEFSTAKQQNVEEYIRFLFENVSKQNQNEDIDPTDSLRFQTWNRFENNASGKVRYTEQEEVILRLPLPEGIMKPTEKENHFTVDMADAIQACFSKQFVEGYKSPITGEPKGANNTLSRKTFSDYLILQASKFAYTMEGVQKMLRWRSARLDVEMEVSETLDLSAFRGHGKREDEELLPKDSAPPTDAPPEIPANVRAVAGELMIMGFQENQSIKTGEKTRGTGRLNMSWILKTFLIMSLLCVATCQLNFECTTMPDGSYALDACASKYLKCNGGMGWVKDCPNDFVFNEPLRFCDRRHNVVGCEGSGASSGFAEKSLLFLWIHASVMTEPWFFLATVLLCSIYYLLKKETIHRNAEIALHRPRLLPQNS</sequence>
<dbReference type="PROSITE" id="PS00972">
    <property type="entry name" value="USP_1"/>
    <property type="match status" value="1"/>
</dbReference>
<dbReference type="EMBL" id="PDUG01000001">
    <property type="protein sequence ID" value="PIC53023.1"/>
    <property type="molecule type" value="Genomic_DNA"/>
</dbReference>
<dbReference type="Pfam" id="PF01607">
    <property type="entry name" value="CBM_14"/>
    <property type="match status" value="1"/>
</dbReference>
<dbReference type="Proteomes" id="UP000230233">
    <property type="component" value="Chromosome I"/>
</dbReference>
<evidence type="ECO:0000259" key="10">
    <source>
        <dbReference type="PROSITE" id="PS50271"/>
    </source>
</evidence>
<gene>
    <name evidence="12" type="primary">Cnig_chr_I.g2891</name>
    <name evidence="12" type="ORF">B9Z55_002891</name>
</gene>
<dbReference type="GO" id="GO:0005576">
    <property type="term" value="C:extracellular region"/>
    <property type="evidence" value="ECO:0007669"/>
    <property type="project" value="InterPro"/>
</dbReference>
<dbReference type="SMART" id="SM00290">
    <property type="entry name" value="ZnF_UBP"/>
    <property type="match status" value="1"/>
</dbReference>
<feature type="region of interest" description="Disordered" evidence="7">
    <location>
        <begin position="382"/>
        <end position="404"/>
    </location>
</feature>
<evidence type="ECO:0000259" key="11">
    <source>
        <dbReference type="PROSITE" id="PS50940"/>
    </source>
</evidence>
<dbReference type="PROSITE" id="PS50940">
    <property type="entry name" value="CHIT_BIND_II"/>
    <property type="match status" value="1"/>
</dbReference>
<comment type="catalytic activity">
    <reaction evidence="1">
        <text>Thiol-dependent hydrolysis of ester, thioester, amide, peptide and isopeptide bonds formed by the C-terminal Gly of ubiquitin (a 76-residue protein attached to proteins as an intracellular targeting signal).</text>
        <dbReference type="EC" id="3.4.19.12"/>
    </reaction>
</comment>
<dbReference type="InterPro" id="IPR050185">
    <property type="entry name" value="Ub_carboxyl-term_hydrolase"/>
</dbReference>
<keyword evidence="5" id="KW-0862">Zinc</keyword>
<dbReference type="PANTHER" id="PTHR21646:SF10">
    <property type="entry name" value="UBIQUITIN CARBOXYL-TERMINAL HYDROLASE 14"/>
    <property type="match status" value="1"/>
</dbReference>
<dbReference type="Gene3D" id="2.170.140.10">
    <property type="entry name" value="Chitin binding domain"/>
    <property type="match status" value="1"/>
</dbReference>
<dbReference type="Pfam" id="PF00443">
    <property type="entry name" value="UCH"/>
    <property type="match status" value="1"/>
</dbReference>
<dbReference type="STRING" id="1611254.A0A2G5VML1"/>
<evidence type="ECO:0000313" key="12">
    <source>
        <dbReference type="EMBL" id="PIC53023.1"/>
    </source>
</evidence>
<dbReference type="Gene3D" id="3.30.40.10">
    <property type="entry name" value="Zinc/RING finger domain, C3HC4 (zinc finger)"/>
    <property type="match status" value="1"/>
</dbReference>
<evidence type="ECO:0000256" key="7">
    <source>
        <dbReference type="SAM" id="MobiDB-lite"/>
    </source>
</evidence>
<evidence type="ECO:0000256" key="2">
    <source>
        <dbReference type="ARBA" id="ARBA00012759"/>
    </source>
</evidence>
<dbReference type="PROSITE" id="PS50271">
    <property type="entry name" value="ZF_UBP"/>
    <property type="match status" value="1"/>
</dbReference>
<dbReference type="GO" id="GO:0004843">
    <property type="term" value="F:cysteine-type deubiquitinase activity"/>
    <property type="evidence" value="ECO:0007669"/>
    <property type="project" value="UniProtKB-EC"/>
</dbReference>
<keyword evidence="3" id="KW-0479">Metal-binding</keyword>
<evidence type="ECO:0000313" key="13">
    <source>
        <dbReference type="Proteomes" id="UP000230233"/>
    </source>
</evidence>
<dbReference type="PROSITE" id="PS50235">
    <property type="entry name" value="USP_3"/>
    <property type="match status" value="1"/>
</dbReference>
<dbReference type="InterPro" id="IPR002557">
    <property type="entry name" value="Chitin-bd_dom"/>
</dbReference>
<comment type="caution">
    <text evidence="12">The sequence shown here is derived from an EMBL/GenBank/DDBJ whole genome shotgun (WGS) entry which is preliminary data.</text>
</comment>
<protein>
    <recommendedName>
        <fullName evidence="2">ubiquitinyl hydrolase 1</fullName>
        <ecNumber evidence="2">3.4.19.12</ecNumber>
    </recommendedName>
</protein>
<evidence type="ECO:0000256" key="6">
    <source>
        <dbReference type="PROSITE-ProRule" id="PRU00502"/>
    </source>
</evidence>
<dbReference type="AlphaFoldDB" id="A0A2G5VML1"/>
<evidence type="ECO:0000256" key="3">
    <source>
        <dbReference type="ARBA" id="ARBA00022723"/>
    </source>
</evidence>
<evidence type="ECO:0000256" key="8">
    <source>
        <dbReference type="SAM" id="Phobius"/>
    </source>
</evidence>
<dbReference type="GO" id="GO:0008061">
    <property type="term" value="F:chitin binding"/>
    <property type="evidence" value="ECO:0007669"/>
    <property type="project" value="InterPro"/>
</dbReference>
<dbReference type="SUPFAM" id="SSF57850">
    <property type="entry name" value="RING/U-box"/>
    <property type="match status" value="1"/>
</dbReference>
<dbReference type="Gene3D" id="3.90.70.10">
    <property type="entry name" value="Cysteine proteinases"/>
    <property type="match status" value="1"/>
</dbReference>
<accession>A0A2G5VML1</accession>
<dbReference type="PANTHER" id="PTHR21646">
    <property type="entry name" value="UBIQUITIN CARBOXYL-TERMINAL HYDROLASE"/>
    <property type="match status" value="1"/>
</dbReference>
<feature type="transmembrane region" description="Helical" evidence="8">
    <location>
        <begin position="532"/>
        <end position="560"/>
    </location>
</feature>
<dbReference type="EC" id="3.4.19.12" evidence="2"/>
<feature type="domain" description="USP" evidence="9">
    <location>
        <begin position="126"/>
        <end position="577"/>
    </location>
</feature>
<name>A0A2G5VML1_9PELO</name>
<feature type="domain" description="UBP-type" evidence="10">
    <location>
        <begin position="1"/>
        <end position="84"/>
    </location>
</feature>
<keyword evidence="8" id="KW-0812">Transmembrane</keyword>
<proteinExistence type="predicted"/>
<dbReference type="SUPFAM" id="SSF54001">
    <property type="entry name" value="Cysteine proteinases"/>
    <property type="match status" value="1"/>
</dbReference>
<dbReference type="SUPFAM" id="SSF57625">
    <property type="entry name" value="Invertebrate chitin-binding proteins"/>
    <property type="match status" value="1"/>
</dbReference>
<keyword evidence="8" id="KW-0472">Membrane</keyword>